<dbReference type="InterPro" id="IPR026585">
    <property type="entry name" value="GlgE"/>
</dbReference>
<feature type="active site" description="Nucleophile" evidence="6">
    <location>
        <position position="389"/>
    </location>
</feature>
<evidence type="ECO:0000256" key="1">
    <source>
        <dbReference type="ARBA" id="ARBA00011738"/>
    </source>
</evidence>
<evidence type="ECO:0000256" key="4">
    <source>
        <dbReference type="ARBA" id="ARBA00023277"/>
    </source>
</evidence>
<dbReference type="KEGG" id="crf:FRC0190_01028"/>
<dbReference type="GO" id="GO:0016758">
    <property type="term" value="F:hexosyltransferase activity"/>
    <property type="evidence" value="ECO:0007669"/>
    <property type="project" value="UniProtKB-UniRule"/>
</dbReference>
<dbReference type="SUPFAM" id="SSF51445">
    <property type="entry name" value="(Trans)glycosidases"/>
    <property type="match status" value="1"/>
</dbReference>
<dbReference type="AlphaFoldDB" id="A0A6I8MAW4"/>
<keyword evidence="8" id="KW-0378">Hydrolase</keyword>
<feature type="binding site" evidence="6">
    <location>
        <position position="319"/>
    </location>
    <ligand>
        <name>alpha-maltose 1-phosphate</name>
        <dbReference type="ChEBI" id="CHEBI:63576"/>
    </ligand>
</feature>
<keyword evidence="2 6" id="KW-0328">Glycosyltransferase</keyword>
<keyword evidence="3 6" id="KW-0808">Transferase</keyword>
<organism evidence="8 9">
    <name type="scientific">Corynebacterium rouxii</name>
    <dbReference type="NCBI Taxonomy" id="2719119"/>
    <lineage>
        <taxon>Bacteria</taxon>
        <taxon>Bacillati</taxon>
        <taxon>Actinomycetota</taxon>
        <taxon>Actinomycetes</taxon>
        <taxon>Mycobacteriales</taxon>
        <taxon>Corynebacteriaceae</taxon>
        <taxon>Corynebacterium</taxon>
    </lineage>
</organism>
<feature type="binding site" evidence="6">
    <location>
        <begin position="528"/>
        <end position="529"/>
    </location>
    <ligand>
        <name>alpha-maltose 1-phosphate</name>
        <dbReference type="ChEBI" id="CHEBI:63576"/>
    </ligand>
</feature>
<evidence type="ECO:0000256" key="3">
    <source>
        <dbReference type="ARBA" id="ARBA00022679"/>
    </source>
</evidence>
<feature type="active site" description="Proton donor" evidence="6">
    <location>
        <position position="418"/>
    </location>
</feature>
<dbReference type="PANTHER" id="PTHR47786">
    <property type="entry name" value="ALPHA-1,4-GLUCAN:MALTOSE-1-PHOSPHATE MALTOSYLTRANSFERASE"/>
    <property type="match status" value="1"/>
</dbReference>
<dbReference type="InterPro" id="IPR013783">
    <property type="entry name" value="Ig-like_fold"/>
</dbReference>
<dbReference type="InterPro" id="IPR013780">
    <property type="entry name" value="Glyco_hydro_b"/>
</dbReference>
<dbReference type="Pfam" id="PF11896">
    <property type="entry name" value="GlgE_dom_N_S"/>
    <property type="match status" value="1"/>
</dbReference>
<dbReference type="Proteomes" id="UP000423525">
    <property type="component" value="Chromosome"/>
</dbReference>
<name>A0A6I8MAW4_9CORY</name>
<feature type="binding site" evidence="6">
    <location>
        <position position="390"/>
    </location>
    <ligand>
        <name>alpha-maltose 1-phosphate</name>
        <dbReference type="ChEBI" id="CHEBI:63576"/>
    </ligand>
</feature>
<evidence type="ECO:0000256" key="6">
    <source>
        <dbReference type="HAMAP-Rule" id="MF_02124"/>
    </source>
</evidence>
<dbReference type="Gene3D" id="1.20.58.80">
    <property type="entry name" value="Phosphotransferase system, lactose/cellobiose-type IIA subunit"/>
    <property type="match status" value="1"/>
</dbReference>
<dbReference type="GO" id="GO:0030979">
    <property type="term" value="P:alpha-glucan biosynthetic process"/>
    <property type="evidence" value="ECO:0007669"/>
    <property type="project" value="UniProtKB-UniRule"/>
</dbReference>
<comment type="similarity">
    <text evidence="6">Belongs to the glycosyl hydrolase 13 family. GlgE subfamily.</text>
</comment>
<dbReference type="Gene3D" id="2.60.40.1180">
    <property type="entry name" value="Golgi alpha-mannosidase II"/>
    <property type="match status" value="1"/>
</dbReference>
<dbReference type="GO" id="GO:0004553">
    <property type="term" value="F:hydrolase activity, hydrolyzing O-glycosyl compounds"/>
    <property type="evidence" value="ECO:0007669"/>
    <property type="project" value="InterPro"/>
</dbReference>
<feature type="binding site" evidence="6">
    <location>
        <position position="259"/>
    </location>
    <ligand>
        <name>alpha-maltose 1-phosphate</name>
        <dbReference type="ChEBI" id="CHEBI:63576"/>
    </ligand>
</feature>
<reference evidence="8 9" key="1">
    <citation type="submission" date="2019-11" db="EMBL/GenBank/DDBJ databases">
        <authorList>
            <person name="Brisse S."/>
        </authorList>
    </citation>
    <scope>NUCLEOTIDE SEQUENCE [LARGE SCALE GENOMIC DNA]</scope>
    <source>
        <strain evidence="8">FRC0190</strain>
    </source>
</reference>
<accession>A0A6I8MAW4</accession>
<feature type="site" description="Transition state stabilizer" evidence="6">
    <location>
        <position position="474"/>
    </location>
</feature>
<proteinExistence type="inferred from homology"/>
<evidence type="ECO:0000256" key="5">
    <source>
        <dbReference type="ARBA" id="ARBA00048735"/>
    </source>
</evidence>
<dbReference type="InterPro" id="IPR006047">
    <property type="entry name" value="GH13_cat_dom"/>
</dbReference>
<dbReference type="InterPro" id="IPR049171">
    <property type="entry name" value="GLGE_C"/>
</dbReference>
<dbReference type="Pfam" id="PF21702">
    <property type="entry name" value="GLGE_C"/>
    <property type="match status" value="1"/>
</dbReference>
<dbReference type="SMART" id="SM00642">
    <property type="entry name" value="Aamy"/>
    <property type="match status" value="1"/>
</dbReference>
<dbReference type="EC" id="2.4.99.16" evidence="6"/>
<feature type="binding site" evidence="6">
    <location>
        <position position="354"/>
    </location>
    <ligand>
        <name>alpha-maltose 1-phosphate</name>
        <dbReference type="ChEBI" id="CHEBI:63576"/>
    </ligand>
</feature>
<dbReference type="EMBL" id="LR738855">
    <property type="protein sequence ID" value="VZH85044.1"/>
    <property type="molecule type" value="Genomic_DNA"/>
</dbReference>
<evidence type="ECO:0000259" key="7">
    <source>
        <dbReference type="SMART" id="SM00642"/>
    </source>
</evidence>
<evidence type="ECO:0000313" key="8">
    <source>
        <dbReference type="EMBL" id="VZH85044.1"/>
    </source>
</evidence>
<dbReference type="RefSeq" id="WP_155872449.1">
    <property type="nucleotide sequence ID" value="NZ_CP168248.1"/>
</dbReference>
<comment type="catalytic activity">
    <reaction evidence="5 6">
        <text>alpha-maltose 1-phosphate + [(1-&gt;4)-alpha-D-glucosyl](n) = [(1-&gt;4)-alpha-D-glucosyl](n+2) + phosphate</text>
        <dbReference type="Rhea" id="RHEA:42692"/>
        <dbReference type="Rhea" id="RHEA-COMP:9584"/>
        <dbReference type="Rhea" id="RHEA-COMP:10183"/>
        <dbReference type="ChEBI" id="CHEBI:15444"/>
        <dbReference type="ChEBI" id="CHEBI:43474"/>
        <dbReference type="ChEBI" id="CHEBI:63576"/>
        <dbReference type="EC" id="2.4.99.16"/>
    </reaction>
</comment>
<dbReference type="Gene3D" id="3.20.20.80">
    <property type="entry name" value="Glycosidases"/>
    <property type="match status" value="1"/>
</dbReference>
<keyword evidence="8" id="KW-0326">Glycosidase</keyword>
<dbReference type="CDD" id="cd11344">
    <property type="entry name" value="AmyAc_GlgE_like"/>
    <property type="match status" value="1"/>
</dbReference>
<feature type="domain" description="Glycosyl hydrolase family 13 catalytic" evidence="7">
    <location>
        <begin position="203"/>
        <end position="557"/>
    </location>
</feature>
<sequence>MSSKSTRLAIEDVRPQASCGRRPSKAVVGEMIPVSALVWREGHDAIAATLVVTDPNGHTSSIAMATKKFDPDRMWASFVPDRPGTWTFRVEAWSDAVATWRHAVTTKIEAGQSPEELYNDIEHGAALFESAITSAPKAERKTLAPAFTRVINALRSDAPLRARVAPALSAEITYLLAEHPIRELLTRGHTYSISVERTKALYSSWYELFPRSTGGWDKDGQPVHGTFATTAQALDRVAAMGFDTVYFPPIHPIGKINRKGKNNALIALPGDVGSPWAIGSAEGGHDSVHPRLGTIDDFRALVARARELNLEVALDLALQAAPDHPWAKSHPEFFTVLADGSIAFAENPPKKYQDIYPLNFDNAQKKIYAEILRVVLFWVQQGVTTFRVDNPHTKPANFWEWLIAKVHAKHPEVIFLAEAFTRPARLYGLGKVGFSQSYTYFTWKTSKTQLQQFAEEIAEMADVSRPNLFVNTPDILHESLQYGGRAMFAIRATLAATMSPVWGVYSGFELFEHEAVAHGSEEYANSEKYELRPRNYDAARAAGNSLEPYITLLNSIRTQHPALQQLRVIDFHSTDNDSILAYSKVDPVTGDTIVVVVNLDPDHAQQATLELDMEALGCDTTDSFDVTDLVSGQQFHWGQRNFIRLDPCANVAHIVTIPPVSNSHRTQLSWRGESDYRN</sequence>
<dbReference type="InterPro" id="IPR021828">
    <property type="entry name" value="GlgE_dom_N/S"/>
</dbReference>
<comment type="subunit">
    <text evidence="1 6">Homodimer.</text>
</comment>
<dbReference type="Gene3D" id="2.60.40.10">
    <property type="entry name" value="Immunoglobulins"/>
    <property type="match status" value="1"/>
</dbReference>
<gene>
    <name evidence="6" type="primary">glgE</name>
    <name evidence="8" type="ORF">FRC0190_01028</name>
</gene>
<keyword evidence="4 6" id="KW-0119">Carbohydrate metabolism</keyword>
<dbReference type="InterPro" id="IPR017853">
    <property type="entry name" value="GH"/>
</dbReference>
<dbReference type="PANTHER" id="PTHR47786:SF2">
    <property type="entry name" value="GLYCOSYL HYDROLASE FAMILY 13 CATALYTIC DOMAIN-CONTAINING PROTEIN"/>
    <property type="match status" value="1"/>
</dbReference>
<evidence type="ECO:0000313" key="9">
    <source>
        <dbReference type="Proteomes" id="UP000423525"/>
    </source>
</evidence>
<protein>
    <recommendedName>
        <fullName evidence="6">Alpha-1,4-glucan:maltose-1-phosphate maltosyltransferase</fullName>
        <shortName evidence="6">GMPMT</shortName>
        <ecNumber evidence="6">2.4.99.16</ecNumber>
    </recommendedName>
    <alternativeName>
        <fullName evidence="6">(1-&gt;4)-alpha-D-glucan:maltose-1-phosphate alpha-D-maltosyltransferase</fullName>
    </alternativeName>
</protein>
<dbReference type="HAMAP" id="MF_02124">
    <property type="entry name" value="GlgE"/>
    <property type="match status" value="1"/>
</dbReference>
<evidence type="ECO:0000256" key="2">
    <source>
        <dbReference type="ARBA" id="ARBA00022676"/>
    </source>
</evidence>
<comment type="function">
    <text evidence="6">Maltosyltransferase that uses maltose 1-phosphate (M1P) as the sugar donor to elongate linear or branched alpha-(1-&gt;4)-glucans. Is involved in a branched alpha-glucan biosynthetic pathway from trehalose, together with TreS, Mak and GlgB.</text>
</comment>